<sequence length="68" mass="7819">MYWPVLFKLGRLLGKALNEWKWVAEHYIKSTLENFWDEFSTLDDLGQESLNGLDSDYGNTVEAVYSGG</sequence>
<accession>A0A0W0FDW8</accession>
<reference evidence="1 2" key="1">
    <citation type="submission" date="2015-12" db="EMBL/GenBank/DDBJ databases">
        <title>Draft genome sequence of Moniliophthora roreri, the causal agent of frosty pod rot of cacao.</title>
        <authorList>
            <person name="Aime M.C."/>
            <person name="Diaz-Valderrama J.R."/>
            <person name="Kijpornyongpan T."/>
            <person name="Phillips-Mora W."/>
        </authorList>
    </citation>
    <scope>NUCLEOTIDE SEQUENCE [LARGE SCALE GENOMIC DNA]</scope>
    <source>
        <strain evidence="1 2">MCA 2952</strain>
    </source>
</reference>
<name>A0A0W0FDW8_MONRR</name>
<dbReference type="EMBL" id="LATX01002063">
    <property type="protein sequence ID" value="KTB34559.1"/>
    <property type="molecule type" value="Genomic_DNA"/>
</dbReference>
<gene>
    <name evidence="1" type="ORF">WG66_12857</name>
</gene>
<organism evidence="1 2">
    <name type="scientific">Moniliophthora roreri</name>
    <name type="common">Frosty pod rot fungus</name>
    <name type="synonym">Monilia roreri</name>
    <dbReference type="NCBI Taxonomy" id="221103"/>
    <lineage>
        <taxon>Eukaryota</taxon>
        <taxon>Fungi</taxon>
        <taxon>Dikarya</taxon>
        <taxon>Basidiomycota</taxon>
        <taxon>Agaricomycotina</taxon>
        <taxon>Agaricomycetes</taxon>
        <taxon>Agaricomycetidae</taxon>
        <taxon>Agaricales</taxon>
        <taxon>Marasmiineae</taxon>
        <taxon>Marasmiaceae</taxon>
        <taxon>Moniliophthora</taxon>
    </lineage>
</organism>
<evidence type="ECO:0000313" key="1">
    <source>
        <dbReference type="EMBL" id="KTB34559.1"/>
    </source>
</evidence>
<evidence type="ECO:0000313" key="2">
    <source>
        <dbReference type="Proteomes" id="UP000054988"/>
    </source>
</evidence>
<comment type="caution">
    <text evidence="1">The sequence shown here is derived from an EMBL/GenBank/DDBJ whole genome shotgun (WGS) entry which is preliminary data.</text>
</comment>
<protein>
    <submittedName>
        <fullName evidence="1">Uncharacterized protein</fullName>
    </submittedName>
</protein>
<dbReference type="Proteomes" id="UP000054988">
    <property type="component" value="Unassembled WGS sequence"/>
</dbReference>
<proteinExistence type="predicted"/>
<dbReference type="AlphaFoldDB" id="A0A0W0FDW8"/>